<dbReference type="AlphaFoldDB" id="A0AAE0LLA7"/>
<dbReference type="PROSITE" id="PS51274">
    <property type="entry name" value="GATASE_COBBQ"/>
    <property type="match status" value="1"/>
</dbReference>
<feature type="compositionally biased region" description="Low complexity" evidence="2">
    <location>
        <begin position="655"/>
        <end position="665"/>
    </location>
</feature>
<dbReference type="SUPFAM" id="SSF53807">
    <property type="entry name" value="Helical backbone' metal receptor"/>
    <property type="match status" value="2"/>
</dbReference>
<feature type="region of interest" description="Disordered" evidence="2">
    <location>
        <begin position="645"/>
        <end position="665"/>
    </location>
</feature>
<dbReference type="Gene3D" id="3.40.50.1980">
    <property type="entry name" value="Nitrogenase molybdenum iron protein domain"/>
    <property type="match status" value="2"/>
</dbReference>
<feature type="compositionally biased region" description="Low complexity" evidence="2">
    <location>
        <begin position="401"/>
        <end position="412"/>
    </location>
</feature>
<feature type="domain" description="Fe/B12 periplasmic-binding" evidence="3">
    <location>
        <begin position="550"/>
        <end position="861"/>
    </location>
</feature>
<dbReference type="PROSITE" id="PS50983">
    <property type="entry name" value="FE_B12_PBP"/>
    <property type="match status" value="1"/>
</dbReference>
<feature type="region of interest" description="Disordered" evidence="2">
    <location>
        <begin position="401"/>
        <end position="443"/>
    </location>
</feature>
<evidence type="ECO:0000313" key="5">
    <source>
        <dbReference type="Proteomes" id="UP001190700"/>
    </source>
</evidence>
<dbReference type="InterPro" id="IPR051030">
    <property type="entry name" value="Vitamin_B12-ABC_binding"/>
</dbReference>
<name>A0AAE0LLA7_9CHLO</name>
<dbReference type="InterPro" id="IPR029062">
    <property type="entry name" value="Class_I_gatase-like"/>
</dbReference>
<proteinExistence type="predicted"/>
<feature type="region of interest" description="Disordered" evidence="2">
    <location>
        <begin position="456"/>
        <end position="530"/>
    </location>
</feature>
<feature type="compositionally biased region" description="Basic residues" evidence="2">
    <location>
        <begin position="485"/>
        <end position="498"/>
    </location>
</feature>
<evidence type="ECO:0000256" key="1">
    <source>
        <dbReference type="ARBA" id="ARBA00022962"/>
    </source>
</evidence>
<dbReference type="Pfam" id="PF07685">
    <property type="entry name" value="GATase_3"/>
    <property type="match status" value="1"/>
</dbReference>
<dbReference type="InterPro" id="IPR011698">
    <property type="entry name" value="GATase_3"/>
</dbReference>
<keyword evidence="5" id="KW-1185">Reference proteome</keyword>
<keyword evidence="1" id="KW-0315">Glutamine amidotransferase</keyword>
<dbReference type="Proteomes" id="UP001190700">
    <property type="component" value="Unassembled WGS sequence"/>
</dbReference>
<evidence type="ECO:0000259" key="3">
    <source>
        <dbReference type="PROSITE" id="PS50983"/>
    </source>
</evidence>
<dbReference type="EMBL" id="LGRX02000146">
    <property type="protein sequence ID" value="KAK3289413.1"/>
    <property type="molecule type" value="Genomic_DNA"/>
</dbReference>
<evidence type="ECO:0000256" key="2">
    <source>
        <dbReference type="SAM" id="MobiDB-lite"/>
    </source>
</evidence>
<dbReference type="PANTHER" id="PTHR42860">
    <property type="entry name" value="VITAMIN B12-BINDING PROTEIN"/>
    <property type="match status" value="1"/>
</dbReference>
<dbReference type="Gene3D" id="3.40.50.880">
    <property type="match status" value="1"/>
</dbReference>
<gene>
    <name evidence="4" type="ORF">CYMTET_3158</name>
</gene>
<dbReference type="CDD" id="cd03130">
    <property type="entry name" value="GATase1_CobB"/>
    <property type="match status" value="1"/>
</dbReference>
<dbReference type="GO" id="GO:0003824">
    <property type="term" value="F:catalytic activity"/>
    <property type="evidence" value="ECO:0007669"/>
    <property type="project" value="InterPro"/>
</dbReference>
<dbReference type="Pfam" id="PF01497">
    <property type="entry name" value="Peripla_BP_2"/>
    <property type="match status" value="1"/>
</dbReference>
<feature type="compositionally biased region" description="Basic and acidic residues" evidence="2">
    <location>
        <begin position="416"/>
        <end position="425"/>
    </location>
</feature>
<dbReference type="PANTHER" id="PTHR42860:SF1">
    <property type="entry name" value="VITAMIN B12-BINDING PROTEIN"/>
    <property type="match status" value="1"/>
</dbReference>
<feature type="region of interest" description="Disordered" evidence="2">
    <location>
        <begin position="77"/>
        <end position="102"/>
    </location>
</feature>
<evidence type="ECO:0000313" key="4">
    <source>
        <dbReference type="EMBL" id="KAK3289413.1"/>
    </source>
</evidence>
<dbReference type="SUPFAM" id="SSF52317">
    <property type="entry name" value="Class I glutamine amidotransferase-like"/>
    <property type="match status" value="1"/>
</dbReference>
<sequence length="895" mass="95385">MHVKGDGVAVLLTACDTAWGCYRFPADAHLQRREEELHDSGASTHIQELAQLMAASIDLDLLLNVCGDIDPHAKIPLQLPDKEQAGASSPQGGRKLGRWPGRRSFRNASHDAAAPPSPRVEEAYGLPAARSSEDGLARMSEPRVRIGLAHDAAFCFYYAENLHLLREAGAELVYFSPIKDPLPENLQGIYFGGGYCELHAAALAANKPLLAAVRAFAEMGGVVYAECGGLMYLSRTIEIEAKNAVHNMCGVFSFRTRMVKEMKMGYVKVTTQPTSEIFPPDQIGRGQVYHFSEVVYERVVAGLSAGSSSETEWKEDYLAVLNNPGARHVPEGYCTQNVLASYVHLHFGSCPSFADGLVARCRTCGPGPAAAAAAAAAATAAAQIPRLGAGSSGDTLPAAHSASSFVSMGGSSDDTSPEKSLKRVEPTLAAGQSRPANIGDESLSRLSSMRRIWSDSSLRSERSGSEGGSPITPANISTPVDIPAHRRSSSGGRSKRSKSSCSMGEMPGREVVTDTRPSSLPNPHEWIGGPFHSFQDGRSWRHATKTPGASICSLMPSATEILYALGVGDRVAGISEMCDYPPQAKQSAAIVARAAALPTLQGPHTPDAIRISQHGEGIFALDTNWLERERPGLVITQEACRNAEELGELEESSGRESSSGPESGGVVMNALAKAGLLGQGVGSSSTVLMVRPRTMSEVLESVLQIGAAAGVPTAAAALTSNLRARLRAVAAAVGPAPFPRPRVLSLEGLSPLVAGGHWLPEMKQLAGGLDHLQEPGSIAQRLRWEQVLAYAPDVLLLTAVSGSIEESLADVSLLVGRPGWWALPAVRNGEVYICDHTRFCRPGPRLVEGVEVLARILHPGLVDRKAPPGLVWKLWLPNGQRCRPRQLRNFFQPFS</sequence>
<organism evidence="4 5">
    <name type="scientific">Cymbomonas tetramitiformis</name>
    <dbReference type="NCBI Taxonomy" id="36881"/>
    <lineage>
        <taxon>Eukaryota</taxon>
        <taxon>Viridiplantae</taxon>
        <taxon>Chlorophyta</taxon>
        <taxon>Pyramimonadophyceae</taxon>
        <taxon>Pyramimonadales</taxon>
        <taxon>Pyramimonadaceae</taxon>
        <taxon>Cymbomonas</taxon>
    </lineage>
</organism>
<reference evidence="4 5" key="1">
    <citation type="journal article" date="2015" name="Genome Biol. Evol.">
        <title>Comparative Genomics of a Bacterivorous Green Alga Reveals Evolutionary Causalities and Consequences of Phago-Mixotrophic Mode of Nutrition.</title>
        <authorList>
            <person name="Burns J.A."/>
            <person name="Paasch A."/>
            <person name="Narechania A."/>
            <person name="Kim E."/>
        </authorList>
    </citation>
    <scope>NUCLEOTIDE SEQUENCE [LARGE SCALE GENOMIC DNA]</scope>
    <source>
        <strain evidence="4 5">PLY_AMNH</strain>
    </source>
</reference>
<accession>A0AAE0LLA7</accession>
<dbReference type="InterPro" id="IPR002491">
    <property type="entry name" value="ABC_transptr_periplasmic_BD"/>
</dbReference>
<protein>
    <recommendedName>
        <fullName evidence="3">Fe/B12 periplasmic-binding domain-containing protein</fullName>
    </recommendedName>
</protein>
<comment type="caution">
    <text evidence="4">The sequence shown here is derived from an EMBL/GenBank/DDBJ whole genome shotgun (WGS) entry which is preliminary data.</text>
</comment>